<feature type="compositionally biased region" description="Pro residues" evidence="1">
    <location>
        <begin position="112"/>
        <end position="123"/>
    </location>
</feature>
<organism evidence="2 3">
    <name type="scientific">Bombyx mandarina</name>
    <name type="common">Wild silk moth</name>
    <name type="synonym">Wild silkworm</name>
    <dbReference type="NCBI Taxonomy" id="7092"/>
    <lineage>
        <taxon>Eukaryota</taxon>
        <taxon>Metazoa</taxon>
        <taxon>Ecdysozoa</taxon>
        <taxon>Arthropoda</taxon>
        <taxon>Hexapoda</taxon>
        <taxon>Insecta</taxon>
        <taxon>Pterygota</taxon>
        <taxon>Neoptera</taxon>
        <taxon>Endopterygota</taxon>
        <taxon>Lepidoptera</taxon>
        <taxon>Glossata</taxon>
        <taxon>Ditrysia</taxon>
        <taxon>Bombycoidea</taxon>
        <taxon>Bombycidae</taxon>
        <taxon>Bombycinae</taxon>
        <taxon>Bombyx</taxon>
    </lineage>
</organism>
<protein>
    <submittedName>
        <fullName evidence="3">Uncharacterized protein LOC114240153</fullName>
    </submittedName>
</protein>
<accession>A0A6J2JA91</accession>
<reference evidence="3" key="1">
    <citation type="submission" date="2025-08" db="UniProtKB">
        <authorList>
            <consortium name="RefSeq"/>
        </authorList>
    </citation>
    <scope>IDENTIFICATION</scope>
    <source>
        <tissue evidence="3">Silk gland</tissue>
    </source>
</reference>
<dbReference type="AlphaFoldDB" id="A0A6J2JA91"/>
<dbReference type="KEGG" id="bman:114240153"/>
<sequence length="147" mass="15705">MIVKVDMAEMRTLVNDLVEKQRNSASASPPPEVKHVNEVEELRWWLAMLETRSSTIDRARLSLAHETKGGALVPAPRKTAAVKTHSGPKKASIPARDPAATASMTAAAGAPTPAPATKPPVPFQPAKVGLGRNRNKNKGGVVEHRQP</sequence>
<proteinExistence type="predicted"/>
<evidence type="ECO:0000313" key="3">
    <source>
        <dbReference type="RefSeq" id="XP_028026405.1"/>
    </source>
</evidence>
<dbReference type="GeneID" id="114240153"/>
<feature type="region of interest" description="Disordered" evidence="1">
    <location>
        <begin position="70"/>
        <end position="147"/>
    </location>
</feature>
<gene>
    <name evidence="3" type="primary">LOC114240153</name>
</gene>
<name>A0A6J2JA91_BOMMA</name>
<keyword evidence="2" id="KW-1185">Reference proteome</keyword>
<dbReference type="Proteomes" id="UP000504629">
    <property type="component" value="Unplaced"/>
</dbReference>
<feature type="compositionally biased region" description="Low complexity" evidence="1">
    <location>
        <begin position="95"/>
        <end position="111"/>
    </location>
</feature>
<dbReference type="RefSeq" id="XP_028026405.1">
    <property type="nucleotide sequence ID" value="XM_028170604.1"/>
</dbReference>
<evidence type="ECO:0000313" key="2">
    <source>
        <dbReference type="Proteomes" id="UP000504629"/>
    </source>
</evidence>
<evidence type="ECO:0000256" key="1">
    <source>
        <dbReference type="SAM" id="MobiDB-lite"/>
    </source>
</evidence>